<dbReference type="Proteomes" id="UP000689195">
    <property type="component" value="Unassembled WGS sequence"/>
</dbReference>
<gene>
    <name evidence="1" type="ORF">PPENT_87.1.T1350029</name>
</gene>
<keyword evidence="2" id="KW-1185">Reference proteome</keyword>
<reference evidence="1" key="1">
    <citation type="submission" date="2021-01" db="EMBL/GenBank/DDBJ databases">
        <authorList>
            <consortium name="Genoscope - CEA"/>
            <person name="William W."/>
        </authorList>
    </citation>
    <scope>NUCLEOTIDE SEQUENCE</scope>
</reference>
<dbReference type="AlphaFoldDB" id="A0A8S1XT82"/>
<dbReference type="EMBL" id="CAJJDO010000135">
    <property type="protein sequence ID" value="CAD8203782.1"/>
    <property type="molecule type" value="Genomic_DNA"/>
</dbReference>
<comment type="caution">
    <text evidence="1">The sequence shown here is derived from an EMBL/GenBank/DDBJ whole genome shotgun (WGS) entry which is preliminary data.</text>
</comment>
<organism evidence="1 2">
    <name type="scientific">Paramecium pentaurelia</name>
    <dbReference type="NCBI Taxonomy" id="43138"/>
    <lineage>
        <taxon>Eukaryota</taxon>
        <taxon>Sar</taxon>
        <taxon>Alveolata</taxon>
        <taxon>Ciliophora</taxon>
        <taxon>Intramacronucleata</taxon>
        <taxon>Oligohymenophorea</taxon>
        <taxon>Peniculida</taxon>
        <taxon>Parameciidae</taxon>
        <taxon>Paramecium</taxon>
    </lineage>
</organism>
<sequence length="272" mass="32683">MSLIDYATKLMNLYCVFQITWKTYQAFKKQNQEFEDTLLIKWVLLYSFIELEWMLILFLELIPFGFLCPFIIKGYITLPHSKWHDFVYKLIQKLEMDEYSNTFYIYFTKFMRYLLIPCLGVVENCIDLVRADELEALEQKVIRIKEKMLNKIQSVEMNKQKQRIRHSEFTQDNNNKQIQSVLAKVQDNHQFKDYILNFNPLNNEIQFIDPISRECIHKRNLALINISEDFSLKATYDDGDDNLELIKLHNSEDINQWLIPVLEILIQQNQDE</sequence>
<name>A0A8S1XT82_9CILI</name>
<proteinExistence type="predicted"/>
<protein>
    <submittedName>
        <fullName evidence="1">Uncharacterized protein</fullName>
    </submittedName>
</protein>
<accession>A0A8S1XT82</accession>
<evidence type="ECO:0000313" key="2">
    <source>
        <dbReference type="Proteomes" id="UP000689195"/>
    </source>
</evidence>
<dbReference type="OrthoDB" id="289703at2759"/>
<evidence type="ECO:0000313" key="1">
    <source>
        <dbReference type="EMBL" id="CAD8203782.1"/>
    </source>
</evidence>